<dbReference type="InterPro" id="IPR042565">
    <property type="entry name" value="T7SS_EssB_C"/>
</dbReference>
<dbReference type="RefSeq" id="WP_061421943.1">
    <property type="nucleotide sequence ID" value="NZ_KQ969062.1"/>
</dbReference>
<gene>
    <name evidence="3" type="ORF">SCRDD08_00071</name>
</gene>
<evidence type="ECO:0000313" key="3">
    <source>
        <dbReference type="EMBL" id="KXT71424.1"/>
    </source>
</evidence>
<dbReference type="STRING" id="45634.SCRDD08_00071"/>
<dbReference type="Proteomes" id="UP000070377">
    <property type="component" value="Unassembled WGS sequence"/>
</dbReference>
<dbReference type="Gene3D" id="1.10.510.10">
    <property type="entry name" value="Transferase(Phosphotransferase) domain 1"/>
    <property type="match status" value="1"/>
</dbReference>
<accession>A0A139N6K4</accession>
<dbReference type="AlphaFoldDB" id="A0A139N6K4"/>
<reference evidence="3 4" key="1">
    <citation type="submission" date="2016-01" db="EMBL/GenBank/DDBJ databases">
        <title>Highly variable Streptococcus oralis are common among viridans streptococci isolated from primates.</title>
        <authorList>
            <person name="Denapaite D."/>
            <person name="Rieger M."/>
            <person name="Koendgen S."/>
            <person name="Brueckner R."/>
            <person name="Ochigava I."/>
            <person name="Kappeler P."/>
            <person name="Maetz-Rensing K."/>
            <person name="Leendertz F."/>
            <person name="Hakenbeck R."/>
        </authorList>
    </citation>
    <scope>NUCLEOTIDE SEQUENCE [LARGE SCALE GENOMIC DNA]</scope>
    <source>
        <strain evidence="3 4">DD08</strain>
    </source>
</reference>
<protein>
    <submittedName>
        <fullName evidence="3">Putative secretion system component EssB/YukC</fullName>
    </submittedName>
</protein>
<dbReference type="PATRIC" id="fig|45634.12.peg.70"/>
<comment type="similarity">
    <text evidence="1">Belongs to the EssB family.</text>
</comment>
<dbReference type="NCBIfam" id="TIGR03926">
    <property type="entry name" value="T7_EssB"/>
    <property type="match status" value="1"/>
</dbReference>
<sequence length="391" mass="44145">MFDGDKLIFLKAENKVTVQVSSSGYDRERLDAIKEYCRVAIRQEDGSLCLDYEIPAYFKTVTEELFSLKTELERFALAQKMTSIELGENNFKIPYIHPENIVILGGKVKMLHRGIEKLLSPRIYDEEFCLASYKALMVSILVPKVDFELAVSGLDAVKDKIAQDIIPLRTLEEINQYVSEKYYTLSKKSSIENILVNTKKWKGLLIATSVLAVVSAVLSFTTYQSMFKDGPLKSAVIMAQSNFMRKDFSETVESLKAYSVDSLPKEAKYILAASYVRLDSLSDKQKETVLNTITESSDDTILNYWIYLGRGKFEKALDVAQNIGDTQLILHAYTNLYESVRSNVNMNGSEKQKKLSEYEKKIKELSSEIGEKSTDDSSHSKDTSSSKGNGE</sequence>
<organism evidence="3 4">
    <name type="scientific">Streptococcus cristatus</name>
    <dbReference type="NCBI Taxonomy" id="45634"/>
    <lineage>
        <taxon>Bacteria</taxon>
        <taxon>Bacillati</taxon>
        <taxon>Bacillota</taxon>
        <taxon>Bacilli</taxon>
        <taxon>Lactobacillales</taxon>
        <taxon>Streptococcaceae</taxon>
        <taxon>Streptococcus</taxon>
    </lineage>
</organism>
<proteinExistence type="inferred from homology"/>
<feature type="region of interest" description="Disordered" evidence="2">
    <location>
        <begin position="366"/>
        <end position="391"/>
    </location>
</feature>
<dbReference type="Gene3D" id="1.25.40.680">
    <property type="entry name" value="Type VII secretion system EssB, C-terminal-like domain"/>
    <property type="match status" value="1"/>
</dbReference>
<name>A0A139N6K4_STRCR</name>
<evidence type="ECO:0000313" key="4">
    <source>
        <dbReference type="Proteomes" id="UP000070377"/>
    </source>
</evidence>
<evidence type="ECO:0000256" key="1">
    <source>
        <dbReference type="ARBA" id="ARBA00010163"/>
    </source>
</evidence>
<dbReference type="Pfam" id="PF10140">
    <property type="entry name" value="YukC"/>
    <property type="match status" value="1"/>
</dbReference>
<evidence type="ECO:0000256" key="2">
    <source>
        <dbReference type="SAM" id="MobiDB-lite"/>
    </source>
</evidence>
<dbReference type="InterPro" id="IPR018778">
    <property type="entry name" value="T7SS_EssB"/>
</dbReference>
<dbReference type="EMBL" id="LQRD01000001">
    <property type="protein sequence ID" value="KXT71424.1"/>
    <property type="molecule type" value="Genomic_DNA"/>
</dbReference>
<comment type="caution">
    <text evidence="3">The sequence shown here is derived from an EMBL/GenBank/DDBJ whole genome shotgun (WGS) entry which is preliminary data.</text>
</comment>